<dbReference type="GO" id="GO:0006355">
    <property type="term" value="P:regulation of DNA-templated transcription"/>
    <property type="evidence" value="ECO:0007669"/>
    <property type="project" value="InterPro"/>
</dbReference>
<dbReference type="PROSITE" id="PS00622">
    <property type="entry name" value="HTH_LUXR_1"/>
    <property type="match status" value="1"/>
</dbReference>
<accession>A0A8J3ZSA2</accession>
<feature type="domain" description="HTH luxR-type" evidence="4">
    <location>
        <begin position="149"/>
        <end position="214"/>
    </location>
</feature>
<dbReference type="SMART" id="SM00421">
    <property type="entry name" value="HTH_LUXR"/>
    <property type="match status" value="1"/>
</dbReference>
<dbReference type="SMART" id="SM00448">
    <property type="entry name" value="REC"/>
    <property type="match status" value="1"/>
</dbReference>
<dbReference type="CDD" id="cd17535">
    <property type="entry name" value="REC_NarL-like"/>
    <property type="match status" value="1"/>
</dbReference>
<evidence type="ECO:0000259" key="5">
    <source>
        <dbReference type="PROSITE" id="PS50110"/>
    </source>
</evidence>
<dbReference type="GO" id="GO:0000160">
    <property type="term" value="P:phosphorelay signal transduction system"/>
    <property type="evidence" value="ECO:0007669"/>
    <property type="project" value="InterPro"/>
</dbReference>
<proteinExistence type="predicted"/>
<evidence type="ECO:0000256" key="3">
    <source>
        <dbReference type="PROSITE-ProRule" id="PRU00169"/>
    </source>
</evidence>
<keyword evidence="7" id="KW-1185">Reference proteome</keyword>
<feature type="domain" description="Response regulatory" evidence="5">
    <location>
        <begin position="7"/>
        <end position="123"/>
    </location>
</feature>
<dbReference type="InterPro" id="IPR000792">
    <property type="entry name" value="Tscrpt_reg_LuxR_C"/>
</dbReference>
<keyword evidence="1 3" id="KW-0597">Phosphoprotein</keyword>
<dbReference type="PANTHER" id="PTHR43214:SF43">
    <property type="entry name" value="TWO-COMPONENT RESPONSE REGULATOR"/>
    <property type="match status" value="1"/>
</dbReference>
<dbReference type="PANTHER" id="PTHR43214">
    <property type="entry name" value="TWO-COMPONENT RESPONSE REGULATOR"/>
    <property type="match status" value="1"/>
</dbReference>
<protein>
    <submittedName>
        <fullName evidence="6">DNA-binding response regulator</fullName>
    </submittedName>
</protein>
<dbReference type="Pfam" id="PF00072">
    <property type="entry name" value="Response_reg"/>
    <property type="match status" value="1"/>
</dbReference>
<dbReference type="GO" id="GO:0003677">
    <property type="term" value="F:DNA binding"/>
    <property type="evidence" value="ECO:0007669"/>
    <property type="project" value="UniProtKB-KW"/>
</dbReference>
<feature type="modified residue" description="4-aspartylphosphate" evidence="3">
    <location>
        <position position="58"/>
    </location>
</feature>
<dbReference type="InterPro" id="IPR001789">
    <property type="entry name" value="Sig_transdc_resp-reg_receiver"/>
</dbReference>
<dbReference type="Gene3D" id="3.40.50.2300">
    <property type="match status" value="1"/>
</dbReference>
<sequence>MTDPEVRVLVVDDQRLIRDGIASLLGLQPGITVVGTAANGREAVEQAVTLRPDVVLMDVRMPEVDGIAALETIRRRAPDCRVVMLTTFDDEEYVVPAMRAGATGYLLKDLPARELAGAVRMAHAGVSQLDPAAAARMTAALTRSTVDSAATAGQPLTARELDVLRLIARGATNREIATRLHVSEGTVKNHISRILTRFGLRDRTQAALYAREHDLL</sequence>
<dbReference type="AlphaFoldDB" id="A0A8J3ZSA2"/>
<dbReference type="Proteomes" id="UP000635606">
    <property type="component" value="Unassembled WGS sequence"/>
</dbReference>
<dbReference type="PRINTS" id="PR00038">
    <property type="entry name" value="HTHLUXR"/>
</dbReference>
<dbReference type="InterPro" id="IPR011006">
    <property type="entry name" value="CheY-like_superfamily"/>
</dbReference>
<gene>
    <name evidence="6" type="ORF">Voc01_039160</name>
</gene>
<dbReference type="InterPro" id="IPR039420">
    <property type="entry name" value="WalR-like"/>
</dbReference>
<evidence type="ECO:0000256" key="1">
    <source>
        <dbReference type="ARBA" id="ARBA00022553"/>
    </source>
</evidence>
<dbReference type="Pfam" id="PF00196">
    <property type="entry name" value="GerE"/>
    <property type="match status" value="1"/>
</dbReference>
<dbReference type="EMBL" id="BOPH01000053">
    <property type="protein sequence ID" value="GIJ68999.1"/>
    <property type="molecule type" value="Genomic_DNA"/>
</dbReference>
<evidence type="ECO:0000259" key="4">
    <source>
        <dbReference type="PROSITE" id="PS50043"/>
    </source>
</evidence>
<dbReference type="PROSITE" id="PS50110">
    <property type="entry name" value="RESPONSE_REGULATORY"/>
    <property type="match status" value="1"/>
</dbReference>
<organism evidence="6 7">
    <name type="scientific">Virgisporangium ochraceum</name>
    <dbReference type="NCBI Taxonomy" id="65505"/>
    <lineage>
        <taxon>Bacteria</taxon>
        <taxon>Bacillati</taxon>
        <taxon>Actinomycetota</taxon>
        <taxon>Actinomycetes</taxon>
        <taxon>Micromonosporales</taxon>
        <taxon>Micromonosporaceae</taxon>
        <taxon>Virgisporangium</taxon>
    </lineage>
</organism>
<keyword evidence="2 6" id="KW-0238">DNA-binding</keyword>
<dbReference type="SUPFAM" id="SSF46894">
    <property type="entry name" value="C-terminal effector domain of the bipartite response regulators"/>
    <property type="match status" value="1"/>
</dbReference>
<dbReference type="PROSITE" id="PS50043">
    <property type="entry name" value="HTH_LUXR_2"/>
    <property type="match status" value="1"/>
</dbReference>
<evidence type="ECO:0000256" key="2">
    <source>
        <dbReference type="ARBA" id="ARBA00023125"/>
    </source>
</evidence>
<dbReference type="InterPro" id="IPR016032">
    <property type="entry name" value="Sig_transdc_resp-reg_C-effctor"/>
</dbReference>
<evidence type="ECO:0000313" key="6">
    <source>
        <dbReference type="EMBL" id="GIJ68999.1"/>
    </source>
</evidence>
<dbReference type="InterPro" id="IPR058245">
    <property type="entry name" value="NreC/VraR/RcsB-like_REC"/>
</dbReference>
<name>A0A8J3ZSA2_9ACTN</name>
<evidence type="ECO:0000313" key="7">
    <source>
        <dbReference type="Proteomes" id="UP000635606"/>
    </source>
</evidence>
<comment type="caution">
    <text evidence="6">The sequence shown here is derived from an EMBL/GenBank/DDBJ whole genome shotgun (WGS) entry which is preliminary data.</text>
</comment>
<reference evidence="6" key="1">
    <citation type="submission" date="2021-01" db="EMBL/GenBank/DDBJ databases">
        <title>Whole genome shotgun sequence of Virgisporangium ochraceum NBRC 16418.</title>
        <authorList>
            <person name="Komaki H."/>
            <person name="Tamura T."/>
        </authorList>
    </citation>
    <scope>NUCLEOTIDE SEQUENCE</scope>
    <source>
        <strain evidence="6">NBRC 16418</strain>
    </source>
</reference>
<dbReference type="SUPFAM" id="SSF52172">
    <property type="entry name" value="CheY-like"/>
    <property type="match status" value="1"/>
</dbReference>
<dbReference type="CDD" id="cd06170">
    <property type="entry name" value="LuxR_C_like"/>
    <property type="match status" value="1"/>
</dbReference>
<dbReference type="RefSeq" id="WP_203928931.1">
    <property type="nucleotide sequence ID" value="NZ_BOPH01000053.1"/>
</dbReference>